<dbReference type="Gene3D" id="3.40.50.300">
    <property type="entry name" value="P-loop containing nucleotide triphosphate hydrolases"/>
    <property type="match status" value="1"/>
</dbReference>
<evidence type="ECO:0000313" key="3">
    <source>
        <dbReference type="EMBL" id="ABW26451.1"/>
    </source>
</evidence>
<dbReference type="InterPro" id="IPR027417">
    <property type="entry name" value="P-loop_NTPase"/>
</dbReference>
<dbReference type="KEGG" id="amr:AM1_1423"/>
<dbReference type="eggNOG" id="COG0699">
    <property type="taxonomic scope" value="Bacteria"/>
</dbReference>
<gene>
    <name evidence="3" type="ordered locus">AM1_1423</name>
</gene>
<evidence type="ECO:0000259" key="2">
    <source>
        <dbReference type="Pfam" id="PF00350"/>
    </source>
</evidence>
<organism evidence="3 4">
    <name type="scientific">Acaryochloris marina (strain MBIC 11017)</name>
    <dbReference type="NCBI Taxonomy" id="329726"/>
    <lineage>
        <taxon>Bacteria</taxon>
        <taxon>Bacillati</taxon>
        <taxon>Cyanobacteriota</taxon>
        <taxon>Cyanophyceae</taxon>
        <taxon>Acaryochloridales</taxon>
        <taxon>Acaryochloridaceae</taxon>
        <taxon>Acaryochloris</taxon>
    </lineage>
</organism>
<feature type="domain" description="Dynamin N-terminal" evidence="2">
    <location>
        <begin position="47"/>
        <end position="205"/>
    </location>
</feature>
<dbReference type="PANTHER" id="PTHR43681">
    <property type="entry name" value="TRANSMEMBRANE GTPASE FZO"/>
    <property type="match status" value="1"/>
</dbReference>
<protein>
    <submittedName>
        <fullName evidence="3">Bacterial dynamin-like protein</fullName>
    </submittedName>
</protein>
<dbReference type="Pfam" id="PF00350">
    <property type="entry name" value="Dynamin_N"/>
    <property type="match status" value="1"/>
</dbReference>
<dbReference type="STRING" id="329726.AM1_1423"/>
<dbReference type="AlphaFoldDB" id="B0C7R0"/>
<reference evidence="3 4" key="1">
    <citation type="journal article" date="2008" name="Proc. Natl. Acad. Sci. U.S.A.">
        <title>Niche adaptation and genome expansion in the chlorophyll d-producing cyanobacterium Acaryochloris marina.</title>
        <authorList>
            <person name="Swingley W.D."/>
            <person name="Chen M."/>
            <person name="Cheung P.C."/>
            <person name="Conrad A.L."/>
            <person name="Dejesa L.C."/>
            <person name="Hao J."/>
            <person name="Honchak B.M."/>
            <person name="Karbach L.E."/>
            <person name="Kurdoglu A."/>
            <person name="Lahiri S."/>
            <person name="Mastrian S.D."/>
            <person name="Miyashita H."/>
            <person name="Page L."/>
            <person name="Ramakrishna P."/>
            <person name="Satoh S."/>
            <person name="Sattley W.M."/>
            <person name="Shimada Y."/>
            <person name="Taylor H.L."/>
            <person name="Tomo T."/>
            <person name="Tsuchiya T."/>
            <person name="Wang Z.T."/>
            <person name="Raymond J."/>
            <person name="Mimuro M."/>
            <person name="Blankenship R.E."/>
            <person name="Touchman J.W."/>
        </authorList>
    </citation>
    <scope>NUCLEOTIDE SEQUENCE [LARGE SCALE GENOMIC DNA]</scope>
    <source>
        <strain evidence="4">MBIC 11017</strain>
    </source>
</reference>
<dbReference type="HOGENOM" id="CLU_022169_0_0_3"/>
<dbReference type="CDD" id="cd09912">
    <property type="entry name" value="DLP_2"/>
    <property type="match status" value="1"/>
</dbReference>
<dbReference type="RefSeq" id="WP_012161983.1">
    <property type="nucleotide sequence ID" value="NC_009925.1"/>
</dbReference>
<dbReference type="InterPro" id="IPR051943">
    <property type="entry name" value="TRAFAC_Dynamin-like_GTPase"/>
</dbReference>
<name>B0C7R0_ACAM1</name>
<dbReference type="EMBL" id="CP000828">
    <property type="protein sequence ID" value="ABW26451.1"/>
    <property type="molecule type" value="Genomic_DNA"/>
</dbReference>
<dbReference type="PANTHER" id="PTHR43681:SF1">
    <property type="entry name" value="SARCALUMENIN"/>
    <property type="match status" value="1"/>
</dbReference>
<evidence type="ECO:0000313" key="4">
    <source>
        <dbReference type="Proteomes" id="UP000000268"/>
    </source>
</evidence>
<feature type="region of interest" description="Disordered" evidence="1">
    <location>
        <begin position="413"/>
        <end position="435"/>
    </location>
</feature>
<dbReference type="SUPFAM" id="SSF52540">
    <property type="entry name" value="P-loop containing nucleoside triphosphate hydrolases"/>
    <property type="match status" value="1"/>
</dbReference>
<evidence type="ECO:0000256" key="1">
    <source>
        <dbReference type="SAM" id="MobiDB-lite"/>
    </source>
</evidence>
<sequence length="557" mass="62509">MAQLDTYHNLLQTLQMTVGVLELRETDELRREVLTVANRVQKTALRIAIFGPFNYGKSTLLNALLGEKALPIDLIPTTGAAITVRYGPQLQTRICLQNNQEIVEQGTDILKQYAILDDNRRMREDVVSVEVSCPHPFLQTGVELLDLPGTNDREAQDALAKEQLLTADLVIQMLDGRKLMTLGEREHLRDWLLDRGIESVVFVVNFLNLLDPEDQKQVMNRMRFVAESFRSQLPPGISNLYRVDALPALRAQLKGDMATAQTTGLPMLETALQSIVQAYQTDGIPTQSKRAIALAKQLQLALQEKIAFVQSQVQADVQDRAQQRLEIKERAQKLIIKGFRESVADTKVWLDLPTLLRNHETGAQIALQQERFPAWLTETLKPTWLKHQREVVGWVHKACEFFNQPRPAELWFAFPSGPAPQSQPQPSTSSTQSKEDEIAPVAIATGLGWLMGGPLGAAIFGGTGYVVNKLENIAVSKADLPKFEKNEESYQQAARYYLTQFRAAALTALQEYERTAEQIILTPIVEENAEPKSYQNQHQLTLLQNTLTSLEDALEAI</sequence>
<accession>B0C7R0</accession>
<proteinExistence type="predicted"/>
<keyword evidence="4" id="KW-1185">Reference proteome</keyword>
<dbReference type="OrthoDB" id="5477114at2"/>
<dbReference type="InterPro" id="IPR045063">
    <property type="entry name" value="Dynamin_N"/>
</dbReference>
<dbReference type="Proteomes" id="UP000000268">
    <property type="component" value="Chromosome"/>
</dbReference>